<keyword evidence="3" id="KW-0012">Acyltransferase</keyword>
<sequence>MKVSVRSREIVKPQPLKSKTAMDGEVEGEQRRPPFKLCFLDQVTPPYYTPLVLFYPLTRKESKIAYWSPELMSNNLKKSLSHALTSFYPLSGRVKDNAIVDDFEAGDPFIESRVQGHRLSQFLDPPKLEFLNKLLPVEPCCRHTEPGQLPPPQVTVQMNTFDCGGVAIGLCFYHQTMDGATISTFLETWAAQSRQLIAPDSAKKVAHVSLIDTLWFPPEKNTAATAATTRRFVVSNPAIAALKSRATGAGIENPTRTEAILAFVWKSMLAAAADSESPKPLCLCQSVNLRSRMKKKNSTHGHDLIFSPHSIGNLFSVAVSFCDNPDDVDDDDFICFLCCCIIILIITSFCLCTCNTSNRV</sequence>
<name>A0AAV2DNQ8_9ROSI</name>
<gene>
    <name evidence="6" type="ORF">LTRI10_LOCUS16489</name>
</gene>
<dbReference type="PANTHER" id="PTHR31623:SF36">
    <property type="entry name" value="STEMMADENINE O-ACETYLTRANSFERASE-LIKE"/>
    <property type="match status" value="1"/>
</dbReference>
<feature type="transmembrane region" description="Helical" evidence="5">
    <location>
        <begin position="333"/>
        <end position="354"/>
    </location>
</feature>
<evidence type="ECO:0000313" key="7">
    <source>
        <dbReference type="Proteomes" id="UP001497516"/>
    </source>
</evidence>
<dbReference type="InterPro" id="IPR023213">
    <property type="entry name" value="CAT-like_dom_sf"/>
</dbReference>
<dbReference type="Gene3D" id="3.30.559.10">
    <property type="entry name" value="Chloramphenicol acetyltransferase-like domain"/>
    <property type="match status" value="2"/>
</dbReference>
<keyword evidence="2" id="KW-0808">Transferase</keyword>
<keyword evidence="5" id="KW-0812">Transmembrane</keyword>
<evidence type="ECO:0000256" key="4">
    <source>
        <dbReference type="SAM" id="MobiDB-lite"/>
    </source>
</evidence>
<dbReference type="AlphaFoldDB" id="A0AAV2DNQ8"/>
<organism evidence="6 7">
    <name type="scientific">Linum trigynum</name>
    <dbReference type="NCBI Taxonomy" id="586398"/>
    <lineage>
        <taxon>Eukaryota</taxon>
        <taxon>Viridiplantae</taxon>
        <taxon>Streptophyta</taxon>
        <taxon>Embryophyta</taxon>
        <taxon>Tracheophyta</taxon>
        <taxon>Spermatophyta</taxon>
        <taxon>Magnoliopsida</taxon>
        <taxon>eudicotyledons</taxon>
        <taxon>Gunneridae</taxon>
        <taxon>Pentapetalae</taxon>
        <taxon>rosids</taxon>
        <taxon>fabids</taxon>
        <taxon>Malpighiales</taxon>
        <taxon>Linaceae</taxon>
        <taxon>Linum</taxon>
    </lineage>
</organism>
<protein>
    <submittedName>
        <fullName evidence="6">Uncharacterized protein</fullName>
    </submittedName>
</protein>
<dbReference type="EMBL" id="OZ034816">
    <property type="protein sequence ID" value="CAL1374641.1"/>
    <property type="molecule type" value="Genomic_DNA"/>
</dbReference>
<reference evidence="6 7" key="1">
    <citation type="submission" date="2024-04" db="EMBL/GenBank/DDBJ databases">
        <authorList>
            <person name="Fracassetti M."/>
        </authorList>
    </citation>
    <scope>NUCLEOTIDE SEQUENCE [LARGE SCALE GENOMIC DNA]</scope>
</reference>
<keyword evidence="5" id="KW-0472">Membrane</keyword>
<dbReference type="Proteomes" id="UP001497516">
    <property type="component" value="Chromosome 3"/>
</dbReference>
<evidence type="ECO:0000256" key="1">
    <source>
        <dbReference type="ARBA" id="ARBA00009861"/>
    </source>
</evidence>
<evidence type="ECO:0000313" key="6">
    <source>
        <dbReference type="EMBL" id="CAL1374641.1"/>
    </source>
</evidence>
<evidence type="ECO:0000256" key="5">
    <source>
        <dbReference type="SAM" id="Phobius"/>
    </source>
</evidence>
<feature type="compositionally biased region" description="Basic and acidic residues" evidence="4">
    <location>
        <begin position="1"/>
        <end position="11"/>
    </location>
</feature>
<evidence type="ECO:0000256" key="3">
    <source>
        <dbReference type="ARBA" id="ARBA00023315"/>
    </source>
</evidence>
<evidence type="ECO:0000256" key="2">
    <source>
        <dbReference type="ARBA" id="ARBA00022679"/>
    </source>
</evidence>
<feature type="region of interest" description="Disordered" evidence="4">
    <location>
        <begin position="1"/>
        <end position="28"/>
    </location>
</feature>
<dbReference type="Pfam" id="PF02458">
    <property type="entry name" value="Transferase"/>
    <property type="match status" value="1"/>
</dbReference>
<keyword evidence="7" id="KW-1185">Reference proteome</keyword>
<comment type="similarity">
    <text evidence="1">Belongs to the plant acyltransferase family.</text>
</comment>
<keyword evidence="5" id="KW-1133">Transmembrane helix</keyword>
<dbReference type="PANTHER" id="PTHR31623">
    <property type="entry name" value="F21J9.9"/>
    <property type="match status" value="1"/>
</dbReference>
<accession>A0AAV2DNQ8</accession>
<dbReference type="GO" id="GO:0016746">
    <property type="term" value="F:acyltransferase activity"/>
    <property type="evidence" value="ECO:0007669"/>
    <property type="project" value="UniProtKB-KW"/>
</dbReference>
<proteinExistence type="inferred from homology"/>